<organism evidence="1 2">
    <name type="scientific">Bifidobacterium primatium</name>
    <dbReference type="NCBI Taxonomy" id="2045438"/>
    <lineage>
        <taxon>Bacteria</taxon>
        <taxon>Bacillati</taxon>
        <taxon>Actinomycetota</taxon>
        <taxon>Actinomycetes</taxon>
        <taxon>Bifidobacteriales</taxon>
        <taxon>Bifidobacteriaceae</taxon>
        <taxon>Bifidobacterium</taxon>
    </lineage>
</organism>
<comment type="caution">
    <text evidence="1">The sequence shown here is derived from an EMBL/GenBank/DDBJ whole genome shotgun (WGS) entry which is preliminary data.</text>
</comment>
<evidence type="ECO:0000313" key="1">
    <source>
        <dbReference type="EMBL" id="PJM73053.1"/>
    </source>
</evidence>
<gene>
    <name evidence="1" type="ORF">CS006_07345</name>
</gene>
<dbReference type="AlphaFoldDB" id="A0A2M9H8B1"/>
<name>A0A2M9H8B1_9BIFI</name>
<dbReference type="InterPro" id="IPR010982">
    <property type="entry name" value="Lambda_DNA-bd_dom_sf"/>
</dbReference>
<protein>
    <submittedName>
        <fullName evidence="1">Uncharacterized protein</fullName>
    </submittedName>
</protein>
<dbReference type="InterPro" id="IPR001387">
    <property type="entry name" value="Cro/C1-type_HTH"/>
</dbReference>
<dbReference type="GO" id="GO:0003677">
    <property type="term" value="F:DNA binding"/>
    <property type="evidence" value="ECO:0007669"/>
    <property type="project" value="InterPro"/>
</dbReference>
<dbReference type="EMBL" id="PEBI01000003">
    <property type="protein sequence ID" value="PJM73053.1"/>
    <property type="molecule type" value="Genomic_DNA"/>
</dbReference>
<accession>A0A2M9H8B1</accession>
<dbReference type="CDD" id="cd00093">
    <property type="entry name" value="HTH_XRE"/>
    <property type="match status" value="1"/>
</dbReference>
<keyword evidence="2" id="KW-1185">Reference proteome</keyword>
<sequence length="342" mass="39621">MSIGQRIAELRKRINLTAEQIAYFADNEIPEDKALKIGTIKNLEAGDKRRKDASLTELCLIARGMGIPLSALLVDYANPYKLSKIEPFSTLGWTNIQVHQFIDGPVEDVHGNEAAKRMNDGLRIMRDGFQNLQELESQSYALHQEYELWRQRCEEDVFRRYLLFSEQHRQDDTQGEESEDKKQQEITARLRLSVDLFYAERVTALRHRQKEVLCILKAQARLMGNPESTISRKTYGDMASVFQWAKKYGLLRGRKELALQVESLANNVLNGDVRIYGTFMHIFDIICDLSKQHPCRDDERMQVTLYLLARCLCYESEEFYVPSDSMKKLNACFSSIISRFDL</sequence>
<evidence type="ECO:0000313" key="2">
    <source>
        <dbReference type="Proteomes" id="UP000229095"/>
    </source>
</evidence>
<dbReference type="Gene3D" id="1.10.260.40">
    <property type="entry name" value="lambda repressor-like DNA-binding domains"/>
    <property type="match status" value="1"/>
</dbReference>
<dbReference type="SUPFAM" id="SSF47413">
    <property type="entry name" value="lambda repressor-like DNA-binding domains"/>
    <property type="match status" value="1"/>
</dbReference>
<reference evidence="1 2" key="1">
    <citation type="submission" date="2017-10" db="EMBL/GenBank/DDBJ databases">
        <title>Draft genome sequences of strains TRE 1, TRE 9, TRE H and TRI 7, isolated from tamarins, belonging to four potential novel Bifidobacterium species.</title>
        <authorList>
            <person name="Mattarelli P."/>
            <person name="Modesto M."/>
            <person name="Puglisi E."/>
            <person name="Morelli L."/>
            <person name="Spezio C."/>
            <person name="Bonetti A."/>
            <person name="Sandri C."/>
        </authorList>
    </citation>
    <scope>NUCLEOTIDE SEQUENCE [LARGE SCALE GENOMIC DNA]</scope>
    <source>
        <strain evidence="2">TRE1</strain>
    </source>
</reference>
<dbReference type="Proteomes" id="UP000229095">
    <property type="component" value="Unassembled WGS sequence"/>
</dbReference>
<proteinExistence type="predicted"/>